<proteinExistence type="predicted"/>
<dbReference type="Pfam" id="PF22998">
    <property type="entry name" value="GNAT_LYC1-like"/>
    <property type="match status" value="1"/>
</dbReference>
<dbReference type="EMBL" id="JAAAIP010000402">
    <property type="protein sequence ID" value="KAG0317830.1"/>
    <property type="molecule type" value="Genomic_DNA"/>
</dbReference>
<evidence type="ECO:0000259" key="1">
    <source>
        <dbReference type="Pfam" id="PF22998"/>
    </source>
</evidence>
<dbReference type="PANTHER" id="PTHR34815">
    <property type="entry name" value="LYSINE ACETYLTRANSFERASE"/>
    <property type="match status" value="1"/>
</dbReference>
<accession>A0A9P6RHE9</accession>
<dbReference type="InterPro" id="IPR053013">
    <property type="entry name" value="LAT"/>
</dbReference>
<dbReference type="PANTHER" id="PTHR34815:SF2">
    <property type="entry name" value="N-ACETYLTRANSFERASE DOMAIN-CONTAINING PROTEIN"/>
    <property type="match status" value="1"/>
</dbReference>
<dbReference type="OrthoDB" id="2020070at2759"/>
<dbReference type="InterPro" id="IPR016181">
    <property type="entry name" value="Acyl_CoA_acyltransferase"/>
</dbReference>
<dbReference type="InterPro" id="IPR055100">
    <property type="entry name" value="GNAT_LYC1-like"/>
</dbReference>
<dbReference type="Proteomes" id="UP000738325">
    <property type="component" value="Unassembled WGS sequence"/>
</dbReference>
<reference evidence="2" key="1">
    <citation type="journal article" date="2020" name="Fungal Divers.">
        <title>Resolving the Mortierellaceae phylogeny through synthesis of multi-gene phylogenetics and phylogenomics.</title>
        <authorList>
            <person name="Vandepol N."/>
            <person name="Liber J."/>
            <person name="Desiro A."/>
            <person name="Na H."/>
            <person name="Kennedy M."/>
            <person name="Barry K."/>
            <person name="Grigoriev I.V."/>
            <person name="Miller A.N."/>
            <person name="O'Donnell K."/>
            <person name="Stajich J.E."/>
            <person name="Bonito G."/>
        </authorList>
    </citation>
    <scope>NUCLEOTIDE SEQUENCE</scope>
    <source>
        <strain evidence="2">REB-010B</strain>
    </source>
</reference>
<sequence>MSRPAAELEIVRAMSPDVIRHVWLNNKRHFAPDMSDELWLERAALRTSLDLGPGVEHKIWILVPKGRANDPSAVLSAAHTYDRAGLISDVIKTERKSDEVSVHLRDTIIVYVLLVFTPAEHRKRGYAKQLLVLLNDQLKRQTDPVVELSFLYSSIGQNFYESAGWSTIRSRELLIQVSSHRLPELSPSLPSQSTQGDAAAAVADNQGIMMEDITEFNVQRITDDDIELIRSEMRERALANANASPSLSLSQSQRVAVILPEGRLFQGQLAMARFTTGRVAMDDRPISRIGVQLISTGIVSARQQQPVFIIWTYLMPSKLLLILRVRYQTVHQLQCLLWEAMKEAHKWGITAVSLWDLDDIDAVAATGIPNTDRSGCWSCLCQLPQGTSSGGGVMTQALASVPLAAPVELVLNEAYIFGL</sequence>
<dbReference type="Gene3D" id="3.40.630.30">
    <property type="match status" value="1"/>
</dbReference>
<evidence type="ECO:0000313" key="3">
    <source>
        <dbReference type="Proteomes" id="UP000738325"/>
    </source>
</evidence>
<evidence type="ECO:0000313" key="2">
    <source>
        <dbReference type="EMBL" id="KAG0317830.1"/>
    </source>
</evidence>
<feature type="domain" description="LYC1 C-terminal" evidence="1">
    <location>
        <begin position="206"/>
        <end position="359"/>
    </location>
</feature>
<keyword evidence="3" id="KW-1185">Reference proteome</keyword>
<dbReference type="AlphaFoldDB" id="A0A9P6RHE9"/>
<gene>
    <name evidence="2" type="ORF">BGZ99_006084</name>
</gene>
<protein>
    <recommendedName>
        <fullName evidence="1">LYC1 C-terminal domain-containing protein</fullName>
    </recommendedName>
</protein>
<comment type="caution">
    <text evidence="2">The sequence shown here is derived from an EMBL/GenBank/DDBJ whole genome shotgun (WGS) entry which is preliminary data.</text>
</comment>
<dbReference type="SUPFAM" id="SSF55729">
    <property type="entry name" value="Acyl-CoA N-acyltransferases (Nat)"/>
    <property type="match status" value="1"/>
</dbReference>
<organism evidence="2 3">
    <name type="scientific">Dissophora globulifera</name>
    <dbReference type="NCBI Taxonomy" id="979702"/>
    <lineage>
        <taxon>Eukaryota</taxon>
        <taxon>Fungi</taxon>
        <taxon>Fungi incertae sedis</taxon>
        <taxon>Mucoromycota</taxon>
        <taxon>Mortierellomycotina</taxon>
        <taxon>Mortierellomycetes</taxon>
        <taxon>Mortierellales</taxon>
        <taxon>Mortierellaceae</taxon>
        <taxon>Dissophora</taxon>
    </lineage>
</organism>
<name>A0A9P6RHE9_9FUNG</name>